<keyword evidence="4" id="KW-0804">Transcription</keyword>
<dbReference type="PRINTS" id="PR00455">
    <property type="entry name" value="HTHTETR"/>
</dbReference>
<dbReference type="SUPFAM" id="SSF48498">
    <property type="entry name" value="Tetracyclin repressor-like, C-terminal domain"/>
    <property type="match status" value="1"/>
</dbReference>
<evidence type="ECO:0000313" key="8">
    <source>
        <dbReference type="EMBL" id="NKX45346.1"/>
    </source>
</evidence>
<reference evidence="8 9" key="1">
    <citation type="submission" date="2020-04" db="EMBL/GenBank/DDBJ databases">
        <authorList>
            <person name="Yoon J."/>
        </authorList>
    </citation>
    <scope>NUCLEOTIDE SEQUENCE [LARGE SCALE GENOMIC DNA]</scope>
    <source>
        <strain evidence="8 9">KMU-115</strain>
    </source>
</reference>
<evidence type="ECO:0000256" key="3">
    <source>
        <dbReference type="ARBA" id="ARBA00023125"/>
    </source>
</evidence>
<feature type="domain" description="HTH tetR-type" evidence="7">
    <location>
        <begin position="21"/>
        <end position="81"/>
    </location>
</feature>
<protein>
    <submittedName>
        <fullName evidence="8">TetR family transcriptional regulator</fullName>
    </submittedName>
</protein>
<dbReference type="InterPro" id="IPR009057">
    <property type="entry name" value="Homeodomain-like_sf"/>
</dbReference>
<evidence type="ECO:0000256" key="2">
    <source>
        <dbReference type="ARBA" id="ARBA00023015"/>
    </source>
</evidence>
<dbReference type="Gene3D" id="1.10.357.10">
    <property type="entry name" value="Tetracycline Repressor, domain 2"/>
    <property type="match status" value="1"/>
</dbReference>
<name>A0A7X6GZR3_9RHOB</name>
<dbReference type="PANTHER" id="PTHR30055">
    <property type="entry name" value="HTH-TYPE TRANSCRIPTIONAL REGULATOR RUTR"/>
    <property type="match status" value="1"/>
</dbReference>
<accession>A0A7X6GZR3</accession>
<feature type="compositionally biased region" description="Basic and acidic residues" evidence="6">
    <location>
        <begin position="8"/>
        <end position="22"/>
    </location>
</feature>
<dbReference type="InterPro" id="IPR050109">
    <property type="entry name" value="HTH-type_TetR-like_transc_reg"/>
</dbReference>
<gene>
    <name evidence="8" type="ORF">HCU73_12190</name>
</gene>
<dbReference type="EMBL" id="JAAZQQ010000004">
    <property type="protein sequence ID" value="NKX45346.1"/>
    <property type="molecule type" value="Genomic_DNA"/>
</dbReference>
<evidence type="ECO:0000259" key="7">
    <source>
        <dbReference type="PROSITE" id="PS50977"/>
    </source>
</evidence>
<proteinExistence type="predicted"/>
<dbReference type="InterPro" id="IPR001647">
    <property type="entry name" value="HTH_TetR"/>
</dbReference>
<dbReference type="PROSITE" id="PS50977">
    <property type="entry name" value="HTH_TETR_2"/>
    <property type="match status" value="1"/>
</dbReference>
<dbReference type="PANTHER" id="PTHR30055:SF226">
    <property type="entry name" value="HTH-TYPE TRANSCRIPTIONAL REGULATOR PKSA"/>
    <property type="match status" value="1"/>
</dbReference>
<dbReference type="AlphaFoldDB" id="A0A7X6GZR3"/>
<dbReference type="Pfam" id="PF00440">
    <property type="entry name" value="TetR_N"/>
    <property type="match status" value="1"/>
</dbReference>
<evidence type="ECO:0000313" key="9">
    <source>
        <dbReference type="Proteomes" id="UP000526408"/>
    </source>
</evidence>
<keyword evidence="2" id="KW-0805">Transcription regulation</keyword>
<sequence>MPDTASDAEPRPRKERAENAARRREQLVDAALRSIVRNGLPGTTLATVAREAGLSQGAAVFYFQSKEGLLAAALQRHYERYEANWRGALAEAGDDPALRLAALVRADFQPQVCAREAQIVWHAFWGEASARPLFNEIADRFDSARSDAMTAATEALLADLGRDTGQARALAAGIEGLTDGLWLQMYLASGVQEAGEARAITGHFLAALFPERTATFLAMAEG</sequence>
<dbReference type="InterPro" id="IPR039538">
    <property type="entry name" value="BetI_C"/>
</dbReference>
<evidence type="ECO:0000256" key="5">
    <source>
        <dbReference type="PROSITE-ProRule" id="PRU00335"/>
    </source>
</evidence>
<keyword evidence="3 5" id="KW-0238">DNA-binding</keyword>
<keyword evidence="1" id="KW-0678">Repressor</keyword>
<dbReference type="GO" id="GO:0000976">
    <property type="term" value="F:transcription cis-regulatory region binding"/>
    <property type="evidence" value="ECO:0007669"/>
    <property type="project" value="TreeGrafter"/>
</dbReference>
<evidence type="ECO:0000256" key="4">
    <source>
        <dbReference type="ARBA" id="ARBA00023163"/>
    </source>
</evidence>
<feature type="DNA-binding region" description="H-T-H motif" evidence="5">
    <location>
        <begin position="44"/>
        <end position="63"/>
    </location>
</feature>
<feature type="region of interest" description="Disordered" evidence="6">
    <location>
        <begin position="1"/>
        <end position="22"/>
    </location>
</feature>
<dbReference type="RefSeq" id="WP_210730633.1">
    <property type="nucleotide sequence ID" value="NZ_JAAZQQ010000004.1"/>
</dbReference>
<organism evidence="8 9">
    <name type="scientific">Roseicyclus persicicus</name>
    <dbReference type="NCBI Taxonomy" id="2650661"/>
    <lineage>
        <taxon>Bacteria</taxon>
        <taxon>Pseudomonadati</taxon>
        <taxon>Pseudomonadota</taxon>
        <taxon>Alphaproteobacteria</taxon>
        <taxon>Rhodobacterales</taxon>
        <taxon>Roseobacteraceae</taxon>
        <taxon>Roseicyclus</taxon>
    </lineage>
</organism>
<comment type="caution">
    <text evidence="8">The sequence shown here is derived from an EMBL/GenBank/DDBJ whole genome shotgun (WGS) entry which is preliminary data.</text>
</comment>
<evidence type="ECO:0000256" key="6">
    <source>
        <dbReference type="SAM" id="MobiDB-lite"/>
    </source>
</evidence>
<dbReference type="Proteomes" id="UP000526408">
    <property type="component" value="Unassembled WGS sequence"/>
</dbReference>
<dbReference type="SUPFAM" id="SSF46689">
    <property type="entry name" value="Homeodomain-like"/>
    <property type="match status" value="1"/>
</dbReference>
<dbReference type="GO" id="GO:0003700">
    <property type="term" value="F:DNA-binding transcription factor activity"/>
    <property type="evidence" value="ECO:0007669"/>
    <property type="project" value="TreeGrafter"/>
</dbReference>
<dbReference type="Pfam" id="PF13977">
    <property type="entry name" value="TetR_C_6"/>
    <property type="match status" value="1"/>
</dbReference>
<evidence type="ECO:0000256" key="1">
    <source>
        <dbReference type="ARBA" id="ARBA00022491"/>
    </source>
</evidence>
<keyword evidence="9" id="KW-1185">Reference proteome</keyword>
<dbReference type="InterPro" id="IPR036271">
    <property type="entry name" value="Tet_transcr_reg_TetR-rel_C_sf"/>
</dbReference>